<reference evidence="2" key="1">
    <citation type="submission" date="2022-08" db="UniProtKB">
        <authorList>
            <consortium name="EnsemblMetazoa"/>
        </authorList>
    </citation>
    <scope>IDENTIFICATION</scope>
    <source>
        <strain evidence="2">05x7-T-G4-1.051#20</strain>
    </source>
</reference>
<evidence type="ECO:0008006" key="4">
    <source>
        <dbReference type="Google" id="ProtNLM"/>
    </source>
</evidence>
<keyword evidence="3" id="KW-1185">Reference proteome</keyword>
<dbReference type="EnsemblMetazoa" id="G18835.1">
    <property type="protein sequence ID" value="G18835.1:cds"/>
    <property type="gene ID" value="G18835"/>
</dbReference>
<dbReference type="OrthoDB" id="4062651at2759"/>
<proteinExistence type="predicted"/>
<dbReference type="Proteomes" id="UP000005408">
    <property type="component" value="Unassembled WGS sequence"/>
</dbReference>
<keyword evidence="1" id="KW-1133">Transmembrane helix</keyword>
<name>A0A8W8JJE7_MAGGI</name>
<organism evidence="2 3">
    <name type="scientific">Magallana gigas</name>
    <name type="common">Pacific oyster</name>
    <name type="synonym">Crassostrea gigas</name>
    <dbReference type="NCBI Taxonomy" id="29159"/>
    <lineage>
        <taxon>Eukaryota</taxon>
        <taxon>Metazoa</taxon>
        <taxon>Spiralia</taxon>
        <taxon>Lophotrochozoa</taxon>
        <taxon>Mollusca</taxon>
        <taxon>Bivalvia</taxon>
        <taxon>Autobranchia</taxon>
        <taxon>Pteriomorphia</taxon>
        <taxon>Ostreida</taxon>
        <taxon>Ostreoidea</taxon>
        <taxon>Ostreidae</taxon>
        <taxon>Magallana</taxon>
    </lineage>
</organism>
<dbReference type="Gene3D" id="2.170.300.10">
    <property type="entry name" value="Tie2 ligand-binding domain superfamily"/>
    <property type="match status" value="1"/>
</dbReference>
<protein>
    <recommendedName>
        <fullName evidence="4">Multiple epidermal growth factor-like domains 6</fullName>
    </recommendedName>
</protein>
<keyword evidence="1" id="KW-0812">Transmembrane</keyword>
<evidence type="ECO:0000313" key="3">
    <source>
        <dbReference type="Proteomes" id="UP000005408"/>
    </source>
</evidence>
<feature type="transmembrane region" description="Helical" evidence="1">
    <location>
        <begin position="124"/>
        <end position="146"/>
    </location>
</feature>
<dbReference type="AlphaFoldDB" id="A0A8W8JJE7"/>
<evidence type="ECO:0000256" key="1">
    <source>
        <dbReference type="SAM" id="Phobius"/>
    </source>
</evidence>
<dbReference type="OMA" id="NEEACHY"/>
<accession>A0A8W8JJE7</accession>
<evidence type="ECO:0000313" key="2">
    <source>
        <dbReference type="EnsemblMetazoa" id="G18835.1:cds"/>
    </source>
</evidence>
<sequence length="247" mass="27728">MDGKHMRNKGCLPGYVGENCSEPCRYPNYGKYCQEECECTEQFCDIATGCFSPDVGCRTGYSGDGCLYRCRYPTYGKECQKKCHCIESDCNFITGCDNSSYIAQKSDYLYPTTTPYPAERSSMAVTVVVSVLSSIFVLAFITLVIWQLKNRNVANRKTSQPISSLGEQRHVSLDTKETTKIDCPCDDSRPSHKYTSSQDVSTDHIHPGFNCNVLQRESTASTIIFDINSCTYEPVLYAVEEDRIARV</sequence>
<keyword evidence="1" id="KW-0472">Membrane</keyword>